<dbReference type="AlphaFoldDB" id="I3SVN5"/>
<dbReference type="EMBL" id="PSQE01000003">
    <property type="protein sequence ID" value="RHN69128.1"/>
    <property type="molecule type" value="Genomic_DNA"/>
</dbReference>
<dbReference type="Gramene" id="rna17557">
    <property type="protein sequence ID" value="RHN69128.1"/>
    <property type="gene ID" value="gene17557"/>
</dbReference>
<accession>I3SVN5</accession>
<reference evidence="1" key="1">
    <citation type="submission" date="2012-05" db="EMBL/GenBank/DDBJ databases">
        <authorList>
            <person name="Krishnakumar V."/>
            <person name="Cheung F."/>
            <person name="Xiao Y."/>
            <person name="Chan A."/>
            <person name="Moskal W.A."/>
            <person name="Town C.D."/>
        </authorList>
    </citation>
    <scope>NUCLEOTIDE SEQUENCE</scope>
</reference>
<reference evidence="3" key="2">
    <citation type="journal article" date="2018" name="Nat. Plants">
        <title>Whole-genome landscape of Medicago truncatula symbiotic genes.</title>
        <authorList>
            <person name="Pecrix Y."/>
            <person name="Staton S.E."/>
            <person name="Sallet E."/>
            <person name="Lelandais-Briere C."/>
            <person name="Moreau S."/>
            <person name="Carrere S."/>
            <person name="Blein T."/>
            <person name="Jardinaud M.F."/>
            <person name="Latrasse D."/>
            <person name="Zouine M."/>
            <person name="Zahm M."/>
            <person name="Kreplak J."/>
            <person name="Mayjonade B."/>
            <person name="Satge C."/>
            <person name="Perez M."/>
            <person name="Cauet S."/>
            <person name="Marande W."/>
            <person name="Chantry-Darmon C."/>
            <person name="Lopez-Roques C."/>
            <person name="Bouchez O."/>
            <person name="Berard A."/>
            <person name="Debelle F."/>
            <person name="Munos S."/>
            <person name="Bendahmane A."/>
            <person name="Berges H."/>
            <person name="Niebel A."/>
            <person name="Buitink J."/>
            <person name="Frugier F."/>
            <person name="Benhamed M."/>
            <person name="Crespi M."/>
            <person name="Gouzy J."/>
            <person name="Gamas P."/>
        </authorList>
    </citation>
    <scope>NUCLEOTIDE SEQUENCE [LARGE SCALE GENOMIC DNA]</scope>
    <source>
        <strain evidence="3">cv. Jemalong A17</strain>
    </source>
</reference>
<protein>
    <submittedName>
        <fullName evidence="1">Uncharacterized protein</fullName>
    </submittedName>
</protein>
<name>I3SVN5_MEDTR</name>
<reference evidence="2" key="3">
    <citation type="journal article" date="2018" name="Nat. Plants">
        <title>Whole-genome landscape of Medicago truncatula symbiotic genes.</title>
        <authorList>
            <person name="Pecrix Y."/>
            <person name="Gamas P."/>
            <person name="Carrere S."/>
        </authorList>
    </citation>
    <scope>NUCLEOTIDE SEQUENCE</scope>
    <source>
        <tissue evidence="2">Leaves</tissue>
    </source>
</reference>
<evidence type="ECO:0000313" key="3">
    <source>
        <dbReference type="Proteomes" id="UP000265566"/>
    </source>
</evidence>
<dbReference type="Proteomes" id="UP000265566">
    <property type="component" value="Chromosome 3"/>
</dbReference>
<evidence type="ECO:0000313" key="1">
    <source>
        <dbReference type="EMBL" id="AFK44327.1"/>
    </source>
</evidence>
<organism evidence="1">
    <name type="scientific">Medicago truncatula</name>
    <name type="common">Barrel medic</name>
    <name type="synonym">Medicago tribuloides</name>
    <dbReference type="NCBI Taxonomy" id="3880"/>
    <lineage>
        <taxon>Eukaryota</taxon>
        <taxon>Viridiplantae</taxon>
        <taxon>Streptophyta</taxon>
        <taxon>Embryophyta</taxon>
        <taxon>Tracheophyta</taxon>
        <taxon>Spermatophyta</taxon>
        <taxon>Magnoliopsida</taxon>
        <taxon>eudicotyledons</taxon>
        <taxon>Gunneridae</taxon>
        <taxon>Pentapetalae</taxon>
        <taxon>rosids</taxon>
        <taxon>fabids</taxon>
        <taxon>Fabales</taxon>
        <taxon>Fabaceae</taxon>
        <taxon>Papilionoideae</taxon>
        <taxon>50 kb inversion clade</taxon>
        <taxon>NPAAA clade</taxon>
        <taxon>Hologalegina</taxon>
        <taxon>IRL clade</taxon>
        <taxon>Trifolieae</taxon>
        <taxon>Medicago</taxon>
    </lineage>
</organism>
<gene>
    <name evidence="2" type="ORF">MtrunA17_Chr3g0121361</name>
</gene>
<dbReference type="EMBL" id="BT144533">
    <property type="protein sequence ID" value="AFK44327.1"/>
    <property type="molecule type" value="mRNA"/>
</dbReference>
<proteinExistence type="evidence at transcript level"/>
<evidence type="ECO:0000313" key="2">
    <source>
        <dbReference type="EMBL" id="RHN69128.1"/>
    </source>
</evidence>
<sequence length="81" mass="8681">MANPSPCSLAKPLLLGTSKGLHVDAVVPLNGKLCIIHNKMSISLVDVSSPNKQVESYPYNWENIVGEGLKGNFVCCQVLEA</sequence>